<evidence type="ECO:0000313" key="1">
    <source>
        <dbReference type="EnsemblMetazoa" id="GPAI012889-PA"/>
    </source>
</evidence>
<accession>A0A1A9ZFE0</accession>
<proteinExistence type="predicted"/>
<reference evidence="1" key="2">
    <citation type="submission" date="2020-05" db="UniProtKB">
        <authorList>
            <consortium name="EnsemblMetazoa"/>
        </authorList>
    </citation>
    <scope>IDENTIFICATION</scope>
    <source>
        <strain evidence="1">IAEA</strain>
    </source>
</reference>
<dbReference type="VEuPathDB" id="VectorBase:GPAI012889"/>
<organism evidence="1 2">
    <name type="scientific">Glossina pallidipes</name>
    <name type="common">Tsetse fly</name>
    <dbReference type="NCBI Taxonomy" id="7398"/>
    <lineage>
        <taxon>Eukaryota</taxon>
        <taxon>Metazoa</taxon>
        <taxon>Ecdysozoa</taxon>
        <taxon>Arthropoda</taxon>
        <taxon>Hexapoda</taxon>
        <taxon>Insecta</taxon>
        <taxon>Pterygota</taxon>
        <taxon>Neoptera</taxon>
        <taxon>Endopterygota</taxon>
        <taxon>Diptera</taxon>
        <taxon>Brachycera</taxon>
        <taxon>Muscomorpha</taxon>
        <taxon>Hippoboscoidea</taxon>
        <taxon>Glossinidae</taxon>
        <taxon>Glossina</taxon>
    </lineage>
</organism>
<evidence type="ECO:0000313" key="2">
    <source>
        <dbReference type="Proteomes" id="UP000092445"/>
    </source>
</evidence>
<keyword evidence="2" id="KW-1185">Reference proteome</keyword>
<name>A0A1A9ZFE0_GLOPL</name>
<dbReference type="Proteomes" id="UP000092445">
    <property type="component" value="Unassembled WGS sequence"/>
</dbReference>
<dbReference type="EnsemblMetazoa" id="GPAI012889-RA">
    <property type="protein sequence ID" value="GPAI012889-PA"/>
    <property type="gene ID" value="GPAI012889"/>
</dbReference>
<protein>
    <submittedName>
        <fullName evidence="1">Uncharacterized protein</fullName>
    </submittedName>
</protein>
<reference evidence="2" key="1">
    <citation type="submission" date="2014-03" db="EMBL/GenBank/DDBJ databases">
        <authorList>
            <person name="Aksoy S."/>
            <person name="Warren W."/>
            <person name="Wilson R.K."/>
        </authorList>
    </citation>
    <scope>NUCLEOTIDE SEQUENCE [LARGE SCALE GENOMIC DNA]</scope>
    <source>
        <strain evidence="2">IAEA</strain>
    </source>
</reference>
<sequence>MENEITISIHRIPRNFALIVNLSRAINRFAPRDDNAYASPPLQISYVMIAHEERINHWPVLEDTVHTSLTGNEYTHVAGPGLAKKISQGPRSGKEIPRLQIFDLVSVVEGLRTIPAFVCSAASTLANSFLAALLVEDLMSAYFVGTVTSSLVFEGSLKLRSKFNTASTATSAVLFSVSTYECVWSVKSAERRFVTFSTCSSNFLTLYSTGISGTVFSVSSIKSLMDGCRLLKPLSPPISVGIKSSERKSVRVWSNVGSKHNYSGLIAHYTGVESFLLNEFIVCFGGEGLSSWAFLGLVLGVLQHMEQILVFGSLTNVQNSHSHSWSGVDGGGPNEILSASSVSIVKVFTSKIIGKIGNGNERDMALKTDACETCHRMKHKIFVEHTHRKLPKDYLNHIMYISISNLLRIIIIFTPHNEPYEIPGVLAPELLEGGLKDVFSNNRKSLADIDEFRSSLEPNSFFFYLLKAQKA</sequence>
<dbReference type="AlphaFoldDB" id="A0A1A9ZFE0"/>